<gene>
    <name evidence="1" type="ORF">F8B77_15840</name>
</gene>
<evidence type="ECO:0000313" key="1">
    <source>
        <dbReference type="EMBL" id="KAB2823368.1"/>
    </source>
</evidence>
<dbReference type="AlphaFoldDB" id="A0A6N6RPD7"/>
<dbReference type="Pfam" id="PF11185">
    <property type="entry name" value="DUF2971"/>
    <property type="match status" value="1"/>
</dbReference>
<evidence type="ECO:0000313" key="2">
    <source>
        <dbReference type="Proteomes" id="UP000434870"/>
    </source>
</evidence>
<dbReference type="InterPro" id="IPR021352">
    <property type="entry name" value="DUF2971"/>
</dbReference>
<dbReference type="RefSeq" id="WP_151656512.1">
    <property type="nucleotide sequence ID" value="NZ_WBVP01000025.1"/>
</dbReference>
<proteinExistence type="predicted"/>
<comment type="caution">
    <text evidence="1">The sequence shown here is derived from an EMBL/GenBank/DDBJ whole genome shotgun (WGS) entry which is preliminary data.</text>
</comment>
<sequence length="310" mass="36538">MKVKLYKYTPHIKSFLENPMLRCTPAHDLNDPFELQPNLITLDEFSKVYTGSYLFNDVARFFDLRTSDSGVISLSETKSNLLMWSHYADEHKGAVIEFTFDVEFNTEQKMLQRGFLESIYDNKYLFDRVKYRLEREPDNEVFNTPGYELFLDLKAHLSFTKAEAWSYEKEYRFLCELNSADIICIADSEETRLTLSGFGFSFEKASFNPRLLKLTNYHEHSNDFKKDLERSFKRQELMSTLKKEMKSIFHFYKVKPDSITGIYLGCKSQIDIKSLLSNGQVMDKYKNLRGNVNMSKLCQQRYEMVFEKIA</sequence>
<organism evidence="1 2">
    <name type="scientific">Aliivibrio finisterrensis</name>
    <dbReference type="NCBI Taxonomy" id="511998"/>
    <lineage>
        <taxon>Bacteria</taxon>
        <taxon>Pseudomonadati</taxon>
        <taxon>Pseudomonadota</taxon>
        <taxon>Gammaproteobacteria</taxon>
        <taxon>Vibrionales</taxon>
        <taxon>Vibrionaceae</taxon>
        <taxon>Aliivibrio</taxon>
    </lineage>
</organism>
<name>A0A6N6RPD7_9GAMM</name>
<protein>
    <submittedName>
        <fullName evidence="1">DUF2971 domain-containing protein</fullName>
    </submittedName>
</protein>
<dbReference type="Proteomes" id="UP000434870">
    <property type="component" value="Unassembled WGS sequence"/>
</dbReference>
<accession>A0A6N6RPD7</accession>
<reference evidence="1 2" key="1">
    <citation type="submission" date="2019-09" db="EMBL/GenBank/DDBJ databases">
        <title>Genome of Aliivibrio finisterrensis LMG 23869 (type strain).</title>
        <authorList>
            <person name="Bowman J.P."/>
        </authorList>
    </citation>
    <scope>NUCLEOTIDE SEQUENCE [LARGE SCALE GENOMIC DNA]</scope>
    <source>
        <strain evidence="1 2">LMG 23869</strain>
    </source>
</reference>
<dbReference type="EMBL" id="WBVP01000025">
    <property type="protein sequence ID" value="KAB2823368.1"/>
    <property type="molecule type" value="Genomic_DNA"/>
</dbReference>